<keyword evidence="1" id="KW-0479">Metal-binding</keyword>
<dbReference type="SUPFAM" id="SSF54593">
    <property type="entry name" value="Glyoxalase/Bleomycin resistance protein/Dihydroxybiphenyl dioxygenase"/>
    <property type="match status" value="1"/>
</dbReference>
<sequence length="136" mass="15400">MITGVNHITLSVRDLEKSLTFYTNVLGFRLLAKWTKGAYLSAGDIWLALILDQKVRESPIPEYTHIGLTVSIEDFPILSQHIQQSGAKIWQENQSEGASLYFLDPNDHKLEIHASDLDTRIKTAKASPWEGLEFFV</sequence>
<dbReference type="InterPro" id="IPR051332">
    <property type="entry name" value="Fosfomycin_Res_Enzymes"/>
</dbReference>
<dbReference type="InterPro" id="IPR018146">
    <property type="entry name" value="Glyoxalase_1_CS"/>
</dbReference>
<feature type="domain" description="VOC" evidence="2">
    <location>
        <begin position="4"/>
        <end position="115"/>
    </location>
</feature>
<dbReference type="GO" id="GO:0046872">
    <property type="term" value="F:metal ion binding"/>
    <property type="evidence" value="ECO:0007669"/>
    <property type="project" value="UniProtKB-KW"/>
</dbReference>
<keyword evidence="4" id="KW-1185">Reference proteome</keyword>
<dbReference type="InterPro" id="IPR029068">
    <property type="entry name" value="Glyas_Bleomycin-R_OHBP_Dase"/>
</dbReference>
<keyword evidence="3" id="KW-0614">Plasmid</keyword>
<organism evidence="3 4">
    <name type="scientific">Nostoc edaphicum CCNP1411</name>
    <dbReference type="NCBI Taxonomy" id="1472755"/>
    <lineage>
        <taxon>Bacteria</taxon>
        <taxon>Bacillati</taxon>
        <taxon>Cyanobacteriota</taxon>
        <taxon>Cyanophyceae</taxon>
        <taxon>Nostocales</taxon>
        <taxon>Nostocaceae</taxon>
        <taxon>Nostoc</taxon>
    </lineage>
</organism>
<dbReference type="RefSeq" id="WP_181927448.1">
    <property type="nucleotide sequence ID" value="NZ_CP054697.1"/>
</dbReference>
<proteinExistence type="predicted"/>
<dbReference type="Gene3D" id="3.10.180.10">
    <property type="entry name" value="2,3-Dihydroxybiphenyl 1,2-Dioxygenase, domain 1"/>
    <property type="match status" value="1"/>
</dbReference>
<dbReference type="Pfam" id="PF00903">
    <property type="entry name" value="Glyoxalase"/>
    <property type="match status" value="1"/>
</dbReference>
<evidence type="ECO:0000259" key="2">
    <source>
        <dbReference type="PROSITE" id="PS51819"/>
    </source>
</evidence>
<protein>
    <submittedName>
        <fullName evidence="3">VOC family protein</fullName>
    </submittedName>
</protein>
<dbReference type="Proteomes" id="UP000514713">
    <property type="component" value="Plasmid pNe_5"/>
</dbReference>
<dbReference type="KEGG" id="ned:HUN01_02140"/>
<dbReference type="PROSITE" id="PS51819">
    <property type="entry name" value="VOC"/>
    <property type="match status" value="1"/>
</dbReference>
<evidence type="ECO:0000256" key="1">
    <source>
        <dbReference type="ARBA" id="ARBA00022723"/>
    </source>
</evidence>
<dbReference type="PANTHER" id="PTHR36113">
    <property type="entry name" value="LYASE, PUTATIVE-RELATED-RELATED"/>
    <property type="match status" value="1"/>
</dbReference>
<accession>A0A7D7LDP7</accession>
<evidence type="ECO:0000313" key="4">
    <source>
        <dbReference type="Proteomes" id="UP000514713"/>
    </source>
</evidence>
<dbReference type="InterPro" id="IPR037523">
    <property type="entry name" value="VOC_core"/>
</dbReference>
<name>A0A7D7LDP7_9NOSO</name>
<dbReference type="PANTHER" id="PTHR36113:SF6">
    <property type="entry name" value="FOSFOMYCIN RESISTANCE PROTEIN FOSX"/>
    <property type="match status" value="1"/>
</dbReference>
<evidence type="ECO:0000313" key="3">
    <source>
        <dbReference type="EMBL" id="QMS86427.1"/>
    </source>
</evidence>
<dbReference type="GO" id="GO:0004462">
    <property type="term" value="F:lactoylglutathione lyase activity"/>
    <property type="evidence" value="ECO:0007669"/>
    <property type="project" value="InterPro"/>
</dbReference>
<dbReference type="EMBL" id="CP054697">
    <property type="protein sequence ID" value="QMS86427.1"/>
    <property type="molecule type" value="Genomic_DNA"/>
</dbReference>
<gene>
    <name evidence="3" type="ORF">HUN01_02140</name>
</gene>
<dbReference type="AlphaFoldDB" id="A0A7D7LDP7"/>
<dbReference type="InterPro" id="IPR004360">
    <property type="entry name" value="Glyas_Fos-R_dOase_dom"/>
</dbReference>
<geneLocation type="plasmid" evidence="4">
    <name>pne_5</name>
</geneLocation>
<reference evidence="4" key="1">
    <citation type="submission" date="2020-06" db="EMBL/GenBank/DDBJ databases">
        <title>Nostoc edaphicum CCNP1411 genome.</title>
        <authorList>
            <person name="Fidor A."/>
            <person name="Grabski M."/>
            <person name="Gawor J."/>
            <person name="Gromadka R."/>
            <person name="Wegrzyn G."/>
            <person name="Mazur-Marzec H."/>
        </authorList>
    </citation>
    <scope>NUCLEOTIDE SEQUENCE [LARGE SCALE GENOMIC DNA]</scope>
    <source>
        <strain evidence="4">CCNP1411</strain>
        <plasmid evidence="4">pne_5</plasmid>
    </source>
</reference>
<dbReference type="PROSITE" id="PS00934">
    <property type="entry name" value="GLYOXALASE_I_1"/>
    <property type="match status" value="1"/>
</dbReference>